<comment type="similarity">
    <text evidence="1">Belongs to the 'GDSL' lipolytic enzyme family.</text>
</comment>
<evidence type="ECO:0000256" key="1">
    <source>
        <dbReference type="ARBA" id="ARBA00008668"/>
    </source>
</evidence>
<accession>A0AA39VX78</accession>
<comment type="caution">
    <text evidence="3">The sequence shown here is derived from an EMBL/GenBank/DDBJ whole genome shotgun (WGS) entry which is preliminary data.</text>
</comment>
<proteinExistence type="inferred from homology"/>
<evidence type="ECO:0000313" key="3">
    <source>
        <dbReference type="EMBL" id="KAK0595660.1"/>
    </source>
</evidence>
<dbReference type="InterPro" id="IPR036514">
    <property type="entry name" value="SGNH_hydro_sf"/>
</dbReference>
<dbReference type="AlphaFoldDB" id="A0AA39VX78"/>
<keyword evidence="2" id="KW-0732">Signal</keyword>
<keyword evidence="4" id="KW-1185">Reference proteome</keyword>
<dbReference type="PANTHER" id="PTHR45966:SF12">
    <property type="entry name" value="GDSL ESTERASE_LIPASE 1-LIKE ISOFORM X2"/>
    <property type="match status" value="1"/>
</dbReference>
<dbReference type="InterPro" id="IPR035669">
    <property type="entry name" value="SGNH_plant_lipase-like"/>
</dbReference>
<protein>
    <submittedName>
        <fullName evidence="3">Uncharacterized protein</fullName>
    </submittedName>
</protein>
<reference evidence="3" key="1">
    <citation type="journal article" date="2022" name="Plant J.">
        <title>Strategies of tolerance reflected in two North American maple genomes.</title>
        <authorList>
            <person name="McEvoy S.L."/>
            <person name="Sezen U.U."/>
            <person name="Trouern-Trend A."/>
            <person name="McMahon S.M."/>
            <person name="Schaberg P.G."/>
            <person name="Yang J."/>
            <person name="Wegrzyn J.L."/>
            <person name="Swenson N.G."/>
        </authorList>
    </citation>
    <scope>NUCLEOTIDE SEQUENCE</scope>
    <source>
        <strain evidence="3">NS2018</strain>
    </source>
</reference>
<dbReference type="GO" id="GO:0016298">
    <property type="term" value="F:lipase activity"/>
    <property type="evidence" value="ECO:0007669"/>
    <property type="project" value="TreeGrafter"/>
</dbReference>
<dbReference type="Proteomes" id="UP001168877">
    <property type="component" value="Unassembled WGS sequence"/>
</dbReference>
<reference evidence="3" key="2">
    <citation type="submission" date="2023-06" db="EMBL/GenBank/DDBJ databases">
        <authorList>
            <person name="Swenson N.G."/>
            <person name="Wegrzyn J.L."/>
            <person name="Mcevoy S.L."/>
        </authorList>
    </citation>
    <scope>NUCLEOTIDE SEQUENCE</scope>
    <source>
        <strain evidence="3">NS2018</strain>
        <tissue evidence="3">Leaf</tissue>
    </source>
</reference>
<dbReference type="EMBL" id="JAUESC010000004">
    <property type="protein sequence ID" value="KAK0595660.1"/>
    <property type="molecule type" value="Genomic_DNA"/>
</dbReference>
<dbReference type="InterPro" id="IPR001087">
    <property type="entry name" value="GDSL"/>
</dbReference>
<dbReference type="InterPro" id="IPR044552">
    <property type="entry name" value="GLIP1-5/GLL25"/>
</dbReference>
<organism evidence="3 4">
    <name type="scientific">Acer saccharum</name>
    <name type="common">Sugar maple</name>
    <dbReference type="NCBI Taxonomy" id="4024"/>
    <lineage>
        <taxon>Eukaryota</taxon>
        <taxon>Viridiplantae</taxon>
        <taxon>Streptophyta</taxon>
        <taxon>Embryophyta</taxon>
        <taxon>Tracheophyta</taxon>
        <taxon>Spermatophyta</taxon>
        <taxon>Magnoliopsida</taxon>
        <taxon>eudicotyledons</taxon>
        <taxon>Gunneridae</taxon>
        <taxon>Pentapetalae</taxon>
        <taxon>rosids</taxon>
        <taxon>malvids</taxon>
        <taxon>Sapindales</taxon>
        <taxon>Sapindaceae</taxon>
        <taxon>Hippocastanoideae</taxon>
        <taxon>Acereae</taxon>
        <taxon>Acer</taxon>
    </lineage>
</organism>
<dbReference type="FunFam" id="3.40.50.1110:FF:000003">
    <property type="entry name" value="GDSL esterase/lipase APG"/>
    <property type="match status" value="2"/>
</dbReference>
<gene>
    <name evidence="3" type="ORF">LWI29_008813</name>
</gene>
<evidence type="ECO:0000313" key="4">
    <source>
        <dbReference type="Proteomes" id="UP001168877"/>
    </source>
</evidence>
<dbReference type="Gene3D" id="3.40.50.1110">
    <property type="entry name" value="SGNH hydrolase"/>
    <property type="match status" value="2"/>
</dbReference>
<name>A0AA39VX78_ACESA</name>
<sequence>MKKLFVFGDSLFDPGNNQYLVANPETDYVPGDLWPYGITFPGKPTGRISDGRLVPDFIAEFAKLSLPLPFLQPGAEFLDGVNFASAGSCVLNTNSTNLMNLPTQLGYFKKLATEMEQKLGHEEAKNILRRSVYLFSSGGNDYLNFNYKNTNPTVSKQIELVGRVMTNLMSTIEEIYAIGGRKFAFQNVGPLGCMPATRQTTREFNVDCVERYMRHATLHNKFLSISLKEMEGHLPGFNYAVFDYYNALRNRILNSRKYGFEEGKIACCGAGELNGEDCSGGYRGIKFNLCKDPSKYVFFDGGHHSQMTNLQLAKLLWNGTGDVTGPHYNVKKLFELNLTPNLITTQFAKLPILPPYLQPGTHRFTDGANFASAGAGVLSETHPGTIQLRLQLSYFKAVKESLKQKLGDEKAKKVLNDAVYLFSIGGNDYFSFYQTYPNASQYHKGKFVKMVIANLTSVLKEIYDLGGRKIAFQNAGPLGCLPAMKTFDSKLGSACAEEPSLLARLHNRYLSIVLNKLESHLPGFKYSIFDYYNALGDRVNNPSKYGFKEGKAACCGSGAYRGGNCGGTTINGTKLYQVCSNPGEYLWFDGAHTTESANFQLAKLLWNGDTKITGPYNMKQLFNL</sequence>
<dbReference type="Pfam" id="PF00657">
    <property type="entry name" value="Lipase_GDSL"/>
    <property type="match status" value="2"/>
</dbReference>
<evidence type="ECO:0000256" key="2">
    <source>
        <dbReference type="ARBA" id="ARBA00022729"/>
    </source>
</evidence>
<dbReference type="CDD" id="cd01837">
    <property type="entry name" value="SGNH_plant_lipase_like"/>
    <property type="match status" value="2"/>
</dbReference>
<dbReference type="PANTHER" id="PTHR45966">
    <property type="entry name" value="GDSL-LIKE LIPASE/ACYLHYDROLASE"/>
    <property type="match status" value="1"/>
</dbReference>